<dbReference type="SUPFAM" id="SSF74653">
    <property type="entry name" value="TolA/TonB C-terminal domain"/>
    <property type="match status" value="1"/>
</dbReference>
<feature type="chain" id="PRO_5019246437" description="TonB family protein" evidence="1">
    <location>
        <begin position="30"/>
        <end position="193"/>
    </location>
</feature>
<dbReference type="OrthoDB" id="881712at2"/>
<evidence type="ECO:0000313" key="3">
    <source>
        <dbReference type="Proteomes" id="UP000273500"/>
    </source>
</evidence>
<dbReference type="Proteomes" id="UP000273500">
    <property type="component" value="Unassembled WGS sequence"/>
</dbReference>
<protein>
    <recommendedName>
        <fullName evidence="4">TonB family protein</fullName>
    </recommendedName>
</protein>
<comment type="caution">
    <text evidence="2">The sequence shown here is derived from an EMBL/GenBank/DDBJ whole genome shotgun (WGS) entry which is preliminary data.</text>
</comment>
<evidence type="ECO:0000313" key="2">
    <source>
        <dbReference type="EMBL" id="RSK49962.1"/>
    </source>
</evidence>
<evidence type="ECO:0008006" key="4">
    <source>
        <dbReference type="Google" id="ProtNLM"/>
    </source>
</evidence>
<sequence length="193" mass="21559">MLTGMKLQALTWGAIVLVLTAAGQARAQAAYNRWEAKPVTPRKAATTPAQRGRQVMQAKNRQDFLNQVQALHRDSLRIVASGAAMPLLQRGIGQRIKENHILPEDNQYYDYLRRTIRYPTQALRAQAEGKITMRLTINTTGQVSNLEEVENTIPAGAAGRAEMVRQVVVALRQLRFEAGPVTTEELTFGYKFL</sequence>
<dbReference type="AlphaFoldDB" id="A0A428KTR3"/>
<name>A0A428KTR3_9BACT</name>
<dbReference type="EMBL" id="RWIT01000002">
    <property type="protein sequence ID" value="RSK49962.1"/>
    <property type="molecule type" value="Genomic_DNA"/>
</dbReference>
<gene>
    <name evidence="2" type="ORF">EI291_04755</name>
</gene>
<evidence type="ECO:0000256" key="1">
    <source>
        <dbReference type="SAM" id="SignalP"/>
    </source>
</evidence>
<reference evidence="2 3" key="1">
    <citation type="submission" date="2018-12" db="EMBL/GenBank/DDBJ databases">
        <authorList>
            <person name="Feng G."/>
            <person name="Zhu H."/>
        </authorList>
    </citation>
    <scope>NUCLEOTIDE SEQUENCE [LARGE SCALE GENOMIC DNA]</scope>
    <source>
        <strain evidence="2 3">KCTC 12533</strain>
    </source>
</reference>
<keyword evidence="3" id="KW-1185">Reference proteome</keyword>
<accession>A0A428KTR3</accession>
<organism evidence="2 3">
    <name type="scientific">Hymenobacter rigui</name>
    <dbReference type="NCBI Taxonomy" id="334424"/>
    <lineage>
        <taxon>Bacteria</taxon>
        <taxon>Pseudomonadati</taxon>
        <taxon>Bacteroidota</taxon>
        <taxon>Cytophagia</taxon>
        <taxon>Cytophagales</taxon>
        <taxon>Hymenobacteraceae</taxon>
        <taxon>Hymenobacter</taxon>
    </lineage>
</organism>
<proteinExistence type="predicted"/>
<feature type="signal peptide" evidence="1">
    <location>
        <begin position="1"/>
        <end position="29"/>
    </location>
</feature>
<keyword evidence="1" id="KW-0732">Signal</keyword>
<dbReference type="Gene3D" id="3.30.1150.10">
    <property type="match status" value="1"/>
</dbReference>